<dbReference type="InterPro" id="IPR054471">
    <property type="entry name" value="GPIID_WHD"/>
</dbReference>
<dbReference type="Pfam" id="PF00023">
    <property type="entry name" value="Ank"/>
    <property type="match status" value="1"/>
</dbReference>
<name>S3DXR3_GLAL2</name>
<reference evidence="5 6" key="1">
    <citation type="journal article" date="2013" name="BMC Genomics">
        <title>Genomics-driven discovery of the pneumocandin biosynthetic gene cluster in the fungus Glarea lozoyensis.</title>
        <authorList>
            <person name="Chen L."/>
            <person name="Yue Q."/>
            <person name="Zhang X."/>
            <person name="Xiang M."/>
            <person name="Wang C."/>
            <person name="Li S."/>
            <person name="Che Y."/>
            <person name="Ortiz-Lopez F.J."/>
            <person name="Bills G.F."/>
            <person name="Liu X."/>
            <person name="An Z."/>
        </authorList>
    </citation>
    <scope>NUCLEOTIDE SEQUENCE [LARGE SCALE GENOMIC DNA]</scope>
    <source>
        <strain evidence="6">ATCC 20868 / MF5171</strain>
    </source>
</reference>
<dbReference type="AlphaFoldDB" id="S3DXR3"/>
<dbReference type="EMBL" id="KE145363">
    <property type="protein sequence ID" value="EPE31148.1"/>
    <property type="molecule type" value="Genomic_DNA"/>
</dbReference>
<dbReference type="SUPFAM" id="SSF48403">
    <property type="entry name" value="Ankyrin repeat"/>
    <property type="match status" value="1"/>
</dbReference>
<dbReference type="InterPro" id="IPR002110">
    <property type="entry name" value="Ankyrin_rpt"/>
</dbReference>
<dbReference type="InterPro" id="IPR036770">
    <property type="entry name" value="Ankyrin_rpt-contain_sf"/>
</dbReference>
<dbReference type="PANTHER" id="PTHR10039:SF10">
    <property type="entry name" value="NACHT DOMAIN-CONTAINING PROTEIN"/>
    <property type="match status" value="1"/>
</dbReference>
<keyword evidence="2" id="KW-0040">ANK repeat</keyword>
<dbReference type="PROSITE" id="PS50088">
    <property type="entry name" value="ANK_REPEAT"/>
    <property type="match status" value="2"/>
</dbReference>
<proteinExistence type="predicted"/>
<evidence type="ECO:0000313" key="6">
    <source>
        <dbReference type="Proteomes" id="UP000016922"/>
    </source>
</evidence>
<feature type="repeat" description="ANK" evidence="2">
    <location>
        <begin position="882"/>
        <end position="915"/>
    </location>
</feature>
<dbReference type="eggNOG" id="KOG4177">
    <property type="taxonomic scope" value="Eukaryota"/>
</dbReference>
<dbReference type="HOGENOM" id="CLU_000288_34_3_1"/>
<protein>
    <submittedName>
        <fullName evidence="5">Ankyrin repeat-containing protein</fullName>
    </submittedName>
</protein>
<dbReference type="InterPro" id="IPR027417">
    <property type="entry name" value="P-loop_NTPase"/>
</dbReference>
<dbReference type="PROSITE" id="PS50297">
    <property type="entry name" value="ANK_REP_REGION"/>
    <property type="match status" value="2"/>
</dbReference>
<feature type="domain" description="Nephrocystin 3-like N-terminal" evidence="4">
    <location>
        <begin position="279"/>
        <end position="417"/>
    </location>
</feature>
<feature type="repeat" description="ANK" evidence="2">
    <location>
        <begin position="916"/>
        <end position="938"/>
    </location>
</feature>
<dbReference type="Gene3D" id="3.40.50.300">
    <property type="entry name" value="P-loop containing nucleotide triphosphate hydrolases"/>
    <property type="match status" value="1"/>
</dbReference>
<dbReference type="Gene3D" id="1.25.40.20">
    <property type="entry name" value="Ankyrin repeat-containing domain"/>
    <property type="match status" value="2"/>
</dbReference>
<evidence type="ECO:0000256" key="2">
    <source>
        <dbReference type="PROSITE-ProRule" id="PRU00023"/>
    </source>
</evidence>
<dbReference type="SMART" id="SM00248">
    <property type="entry name" value="ANK"/>
    <property type="match status" value="9"/>
</dbReference>
<dbReference type="InterPro" id="IPR056884">
    <property type="entry name" value="NPHP3-like_N"/>
</dbReference>
<feature type="domain" description="GPI inositol-deacylase winged helix" evidence="3">
    <location>
        <begin position="545"/>
        <end position="624"/>
    </location>
</feature>
<dbReference type="OrthoDB" id="7464126at2759"/>
<dbReference type="GeneID" id="19463170"/>
<dbReference type="SUPFAM" id="SSF52540">
    <property type="entry name" value="P-loop containing nucleoside triphosphate hydrolases"/>
    <property type="match status" value="1"/>
</dbReference>
<keyword evidence="6" id="KW-1185">Reference proteome</keyword>
<dbReference type="Pfam" id="PF12796">
    <property type="entry name" value="Ank_2"/>
    <property type="match status" value="2"/>
</dbReference>
<evidence type="ECO:0000259" key="4">
    <source>
        <dbReference type="Pfam" id="PF24883"/>
    </source>
</evidence>
<dbReference type="RefSeq" id="XP_008082559.1">
    <property type="nucleotide sequence ID" value="XM_008084368.1"/>
</dbReference>
<dbReference type="KEGG" id="glz:GLAREA_04115"/>
<dbReference type="Proteomes" id="UP000016922">
    <property type="component" value="Unassembled WGS sequence"/>
</dbReference>
<sequence length="1115" mass="123978">MSSLMATASRLKPDIRLAQAVSQFEADLSSEHKAIFQDSRSQARSSPPAHLDVLRLTAEVDRRASGKVGGGRCFGPRFINLLEAVQRFAALGDVIVGGSQNIIACGVWSLVRMTLLFAVSSASYLEGLSLLFMNAGRSAPRFQVMALLYPQSRALQSSMSEYFIVVVSLCHQLLKFTQKSVIGQLIASLSDSDTKKYQSELEFRATSIRAEVNLLIGQKVEEESLANTRFRAFSLKSLELISAQRLLKAKLRILDACSTYDYETTWKQIRKEGNTTLFNEAAQYGVWNHQSTSSTLIYTGRLGSGKSVLLANIVEHLNLSVNDENTAVAYFFCQHDISQSLEARTILGSLARQILRLIPNLSSAANLLFDETSLVMDLENLLKLVHQLMPPELKVYFVLDGVDECSSAVKEILVRELRGLQGTFALLLCLSTRLEINNMLEIGNFRDTRIWHTPENNLDIEAFIGRELAYCLESGKLAIGNPAIILDIQDALLEGSQGMFLWVALQIKSLCLEKTDEAIREALANLPKDLSGTFTRILQGTESSGNGYQKRILQLLTVAKRPLTTEELREAIGVVIGDPTWNSATLVNDIYSTLSCCGALVMVDEEELTVRVVHHSVTQFLLSGCEDRGPEDTLDVPFSLENAQTYMAEIIVTYLNYGVFGTQLSSTRVPQLMTASVPSNVIASALHSSPTARNIALNLLRSKKKANRDIGSTVAAASKYFKSRSTEEFCFYQYAKSHWYHHTRQLSRQNTVINNLLMQLFTLNLIEISAMDEDWKSSLLWWAVRNGETAIVQLLIDHGNMKNILEDIDRVRSLMSVASRYEHLAVVDVLLSLNKFPGSTRVSRARNQRTPLSWAVINGHVAIIKLLLQSPHYSEVNWLNGDDETPLHLAAKRRSTAVVKILLGCNGVDPNLSDRLGRTPLLLAAIHGQKDITKLLLDTSGVEPNCQDEGNCTPLFWAVKNNHISVAQLLLEYDKTDANLPDMSGQTPLFQALMNSHTSITTLLLNSSKVDFNFQDRCGYTPLYWALVCSSKYFDLILGHKNVDANIKDHEGLTPLSYAVKIRRMDAVSSLLKSGKVNATIKTNSGRTPLQIAIDLRHKKITKMLEDHLALNHPE</sequence>
<dbReference type="Pfam" id="PF24883">
    <property type="entry name" value="NPHP3_N"/>
    <property type="match status" value="1"/>
</dbReference>
<keyword evidence="1" id="KW-0677">Repeat</keyword>
<dbReference type="OMA" id="IFMTAGR"/>
<evidence type="ECO:0000256" key="1">
    <source>
        <dbReference type="ARBA" id="ARBA00022737"/>
    </source>
</evidence>
<organism evidence="5 6">
    <name type="scientific">Glarea lozoyensis (strain ATCC 20868 / MF5171)</name>
    <dbReference type="NCBI Taxonomy" id="1116229"/>
    <lineage>
        <taxon>Eukaryota</taxon>
        <taxon>Fungi</taxon>
        <taxon>Dikarya</taxon>
        <taxon>Ascomycota</taxon>
        <taxon>Pezizomycotina</taxon>
        <taxon>Leotiomycetes</taxon>
        <taxon>Helotiales</taxon>
        <taxon>Helotiaceae</taxon>
        <taxon>Glarea</taxon>
    </lineage>
</organism>
<accession>S3DXR3</accession>
<evidence type="ECO:0000259" key="3">
    <source>
        <dbReference type="Pfam" id="PF22939"/>
    </source>
</evidence>
<dbReference type="PANTHER" id="PTHR10039">
    <property type="entry name" value="AMELOGENIN"/>
    <property type="match status" value="1"/>
</dbReference>
<dbReference type="Pfam" id="PF22939">
    <property type="entry name" value="WHD_GPIID"/>
    <property type="match status" value="1"/>
</dbReference>
<gene>
    <name evidence="5" type="ORF">GLAREA_04115</name>
</gene>
<evidence type="ECO:0000313" key="5">
    <source>
        <dbReference type="EMBL" id="EPE31148.1"/>
    </source>
</evidence>